<evidence type="ECO:0000256" key="1">
    <source>
        <dbReference type="ARBA" id="ARBA00011073"/>
    </source>
</evidence>
<dbReference type="GO" id="GO:0016020">
    <property type="term" value="C:membrane"/>
    <property type="evidence" value="ECO:0007669"/>
    <property type="project" value="InterPro"/>
</dbReference>
<evidence type="ECO:0000256" key="8">
    <source>
        <dbReference type="ARBA" id="ARBA00022825"/>
    </source>
</evidence>
<dbReference type="Gene3D" id="2.60.40.10">
    <property type="entry name" value="Immunoglobulins"/>
    <property type="match status" value="2"/>
</dbReference>
<evidence type="ECO:0000256" key="2">
    <source>
        <dbReference type="ARBA" id="ARBA00022512"/>
    </source>
</evidence>
<keyword evidence="9" id="KW-0136">Cellulose degradation</keyword>
<dbReference type="GO" id="GO:0004252">
    <property type="term" value="F:serine-type endopeptidase activity"/>
    <property type="evidence" value="ECO:0007669"/>
    <property type="project" value="UniProtKB-UniRule"/>
</dbReference>
<evidence type="ECO:0000256" key="3">
    <source>
        <dbReference type="ARBA" id="ARBA00022525"/>
    </source>
</evidence>
<dbReference type="InterPro" id="IPR023828">
    <property type="entry name" value="Peptidase_S8_Ser-AS"/>
</dbReference>
<dbReference type="PROSITE" id="PS00138">
    <property type="entry name" value="SUBTILASE_SER"/>
    <property type="match status" value="1"/>
</dbReference>
<dbReference type="InterPro" id="IPR034216">
    <property type="entry name" value="C5a_Peptidase"/>
</dbReference>
<dbReference type="PANTHER" id="PTHR43806:SF11">
    <property type="entry name" value="CEREVISIN-RELATED"/>
    <property type="match status" value="1"/>
</dbReference>
<evidence type="ECO:0000313" key="22">
    <source>
        <dbReference type="Proteomes" id="UP000007652"/>
    </source>
</evidence>
<dbReference type="Pfam" id="PF05922">
    <property type="entry name" value="Inhibitor_I9"/>
    <property type="match status" value="1"/>
</dbReference>
<dbReference type="InterPro" id="IPR014756">
    <property type="entry name" value="Ig_E-set"/>
</dbReference>
<keyword evidence="7 13" id="KW-0378">Hydrolase</keyword>
<dbReference type="Pfam" id="PF06280">
    <property type="entry name" value="fn3_5"/>
    <property type="match status" value="1"/>
</dbReference>
<dbReference type="eggNOG" id="COG1404">
    <property type="taxonomic scope" value="Bacteria"/>
</dbReference>
<dbReference type="InterPro" id="IPR000209">
    <property type="entry name" value="Peptidase_S8/S53_dom"/>
</dbReference>
<feature type="domain" description="Inhibitor I9" evidence="19">
    <location>
        <begin position="80"/>
        <end position="160"/>
    </location>
</feature>
<dbReference type="CDD" id="cd07475">
    <property type="entry name" value="Peptidases_S8_C5a_Peptidase"/>
    <property type="match status" value="1"/>
</dbReference>
<gene>
    <name evidence="21" type="ORF">CAAU_2423</name>
</gene>
<evidence type="ECO:0000256" key="15">
    <source>
        <dbReference type="SAM" id="SignalP"/>
    </source>
</evidence>
<accession>I7KWG6</accession>
<dbReference type="PROSITE" id="PS51892">
    <property type="entry name" value="SUBTILASE"/>
    <property type="match status" value="1"/>
</dbReference>
<feature type="domain" description="C5a peptidase/Subtilisin-like protease SBT2-like Fn3-like" evidence="20">
    <location>
        <begin position="665"/>
        <end position="772"/>
    </location>
</feature>
<dbReference type="Pfam" id="PF00082">
    <property type="entry name" value="Peptidase_S8"/>
    <property type="match status" value="1"/>
</dbReference>
<feature type="active site" description="Charge relay system" evidence="12 13">
    <location>
        <position position="258"/>
    </location>
</feature>
<keyword evidence="5 15" id="KW-0732">Signal</keyword>
<dbReference type="InterPro" id="IPR046450">
    <property type="entry name" value="PA_dom_sf"/>
</dbReference>
<evidence type="ECO:0000256" key="12">
    <source>
        <dbReference type="PIRSR" id="PIRSR615500-1"/>
    </source>
</evidence>
<dbReference type="PANTHER" id="PTHR43806">
    <property type="entry name" value="PEPTIDASE S8"/>
    <property type="match status" value="1"/>
</dbReference>
<dbReference type="SUPFAM" id="SSF81296">
    <property type="entry name" value="E set domains"/>
    <property type="match status" value="1"/>
</dbReference>
<keyword evidence="10" id="KW-0119">Carbohydrate metabolism</keyword>
<dbReference type="PROSITE" id="PS00136">
    <property type="entry name" value="SUBTILASE_ASP"/>
    <property type="match status" value="1"/>
</dbReference>
<dbReference type="STRING" id="857293.CAAU_2423"/>
<dbReference type="InterPro" id="IPR013783">
    <property type="entry name" value="Ig-like_fold"/>
</dbReference>
<feature type="active site" description="Charge relay system" evidence="12 13">
    <location>
        <position position="577"/>
    </location>
</feature>
<dbReference type="Gene3D" id="2.60.40.1710">
    <property type="entry name" value="Subtilisin-like superfamily"/>
    <property type="match status" value="1"/>
</dbReference>
<name>I7KWG6_9CLOT</name>
<protein>
    <submittedName>
        <fullName evidence="21">Cell wall-associated serine proteinase</fullName>
        <ecNumber evidence="21">3.4.21.96</ecNumber>
    </submittedName>
</protein>
<evidence type="ECO:0000256" key="13">
    <source>
        <dbReference type="PROSITE-ProRule" id="PRU01240"/>
    </source>
</evidence>
<feature type="active site" description="Charge relay system" evidence="12 13">
    <location>
        <position position="198"/>
    </location>
</feature>
<evidence type="ECO:0000256" key="6">
    <source>
        <dbReference type="ARBA" id="ARBA00022737"/>
    </source>
</evidence>
<comment type="similarity">
    <text evidence="1 13 14">Belongs to the peptidase S8 family.</text>
</comment>
<dbReference type="CDD" id="cd02133">
    <property type="entry name" value="PA_C5a_like"/>
    <property type="match status" value="1"/>
</dbReference>
<dbReference type="GO" id="GO:0030245">
    <property type="term" value="P:cellulose catabolic process"/>
    <property type="evidence" value="ECO:0007669"/>
    <property type="project" value="UniProtKB-KW"/>
</dbReference>
<evidence type="ECO:0000259" key="18">
    <source>
        <dbReference type="Pfam" id="PF03442"/>
    </source>
</evidence>
<evidence type="ECO:0000259" key="19">
    <source>
        <dbReference type="Pfam" id="PF05922"/>
    </source>
</evidence>
<reference evidence="21 22" key="1">
    <citation type="journal article" date="2011" name="J. Bacteriol.">
        <title>Draft genome sequence of Caloramator australicus strain RC3T, a thermoanaerobe from the Great Artesian Basin of Australia.</title>
        <authorList>
            <person name="Ogg C.D."/>
            <person name="Patel B.K.C."/>
        </authorList>
    </citation>
    <scope>NUCLEOTIDE SEQUENCE [LARGE SCALE GENOMIC DNA]</scope>
    <source>
        <strain evidence="21 22">RC3</strain>
    </source>
</reference>
<evidence type="ECO:0000313" key="21">
    <source>
        <dbReference type="EMBL" id="CCJ34506.1"/>
    </source>
</evidence>
<dbReference type="GO" id="GO:0006508">
    <property type="term" value="P:proteolysis"/>
    <property type="evidence" value="ECO:0007669"/>
    <property type="project" value="UniProtKB-KW"/>
</dbReference>
<evidence type="ECO:0000256" key="10">
    <source>
        <dbReference type="ARBA" id="ARBA00023277"/>
    </source>
</evidence>
<dbReference type="Pfam" id="PF03442">
    <property type="entry name" value="CBM_X2"/>
    <property type="match status" value="1"/>
</dbReference>
<feature type="domain" description="Carbohydrate binding X2" evidence="18">
    <location>
        <begin position="1572"/>
        <end position="1641"/>
    </location>
</feature>
<dbReference type="EMBL" id="CAKP01000129">
    <property type="protein sequence ID" value="CCJ34506.1"/>
    <property type="molecule type" value="Genomic_DNA"/>
</dbReference>
<evidence type="ECO:0000256" key="5">
    <source>
        <dbReference type="ARBA" id="ARBA00022729"/>
    </source>
</evidence>
<keyword evidence="2" id="KW-0134">Cell wall</keyword>
<dbReference type="PROSITE" id="PS00137">
    <property type="entry name" value="SUBTILASE_HIS"/>
    <property type="match status" value="1"/>
</dbReference>
<evidence type="ECO:0000256" key="9">
    <source>
        <dbReference type="ARBA" id="ARBA00023001"/>
    </source>
</evidence>
<evidence type="ECO:0000259" key="17">
    <source>
        <dbReference type="Pfam" id="PF02225"/>
    </source>
</evidence>
<evidence type="ECO:0000259" key="16">
    <source>
        <dbReference type="Pfam" id="PF00082"/>
    </source>
</evidence>
<dbReference type="Gene3D" id="3.40.50.200">
    <property type="entry name" value="Peptidase S8/S53 domain"/>
    <property type="match status" value="1"/>
</dbReference>
<dbReference type="Pfam" id="PF09136">
    <property type="entry name" value="Glucodextran_B"/>
    <property type="match status" value="1"/>
</dbReference>
<dbReference type="InterPro" id="IPR015500">
    <property type="entry name" value="Peptidase_S8_subtilisin-rel"/>
</dbReference>
<proteinExistence type="inferred from homology"/>
<dbReference type="Proteomes" id="UP000007652">
    <property type="component" value="Unassembled WGS sequence"/>
</dbReference>
<dbReference type="InterPro" id="IPR050131">
    <property type="entry name" value="Peptidase_S8_subtilisin-like"/>
</dbReference>
<dbReference type="InterPro" id="IPR036852">
    <property type="entry name" value="Peptidase_S8/S53_dom_sf"/>
</dbReference>
<feature type="chain" id="PRO_5003711857" evidence="15">
    <location>
        <begin position="27"/>
        <end position="1838"/>
    </location>
</feature>
<dbReference type="RefSeq" id="WP_008909753.1">
    <property type="nucleotide sequence ID" value="NZ_CAKP01000129.1"/>
</dbReference>
<dbReference type="InterPro" id="IPR010259">
    <property type="entry name" value="S8pro/Inhibitor_I9"/>
</dbReference>
<dbReference type="InterPro" id="IPR023827">
    <property type="entry name" value="Peptidase_S8_Asp-AS"/>
</dbReference>
<comment type="caution">
    <text evidence="21">The sequence shown here is derived from an EMBL/GenBank/DDBJ whole genome shotgun (WGS) entry which is preliminary data.</text>
</comment>
<keyword evidence="4 13" id="KW-0645">Protease</keyword>
<evidence type="ECO:0000259" key="20">
    <source>
        <dbReference type="Pfam" id="PF06280"/>
    </source>
</evidence>
<sequence length="1838" mass="204393">MKFKRLLSYVLSFLLIFSLFNFNVKAQNGKLNIDVKKFVKQNLVNVKDVDEQRALYQKFGGEFNDNITENKIDDKDLVRVIVELQDPSAVEIIKNQKLSMKELSKVEKNVEKSQAAVIEKAKAYGKIRHVYRNVINGFSMTVAYGEIDELKKIPGVKKVTVANIYYPDINYARDITKATQVWQQFGLKGEGMVVAIVDTGIDYRHKDMKLTDPSKAKLNKELVESLGGPGKFYTDKVPYGYNFADLNDEVIDTTSSMHGMHVGGIVAANGDVKGVAPEAQLLAMKVFSNNPELRGAYTDDIAAAIDDSVKHGADVINMSLGSTAGYIMPDDPEQRAIKNATDAGVVVVVSAGNSYYSTYSYPAYAQDPDIGLVGSPGLFPDTLQVASSENTTQTLPAMDYKAGEEQGVIGYTTSEIDPYGVLKGEYELVYCGLGRTTDVANLDLTGKIALIERGAITFIEKKLNAQARGAIGVIVYNSVSGGDTYINMATDPRVVIPAIFIKRSDGLKLLNLIQNGVKVSFKGKIASTPNVNAGRMSGFSSWGLAPDLTFKPDITAPGGQIYSTVNDNSYETMSGTSMAAPHASGAVALVVQYLKQNSPNLSGRELVERAKILLTNSAIQLLDPSTKTTPKLPYLPRKQGAGLIQIDKALSTKAYVVGEDGKAVISLKDFEGNRTFKIKVTNFGTEALTFNVSDKYGVMTNFKSNSYIYPYAMPLTGAALTFSQNEITVDPGETKEIEVTVKIPETTSKNIFVEGFITLESANNPTLTIPYVGFYGKWDEPRILDSPMWEADTYYGEAALIDGEGYYLGQVGVDNYGHPIIDPEKISISTNEDAMFRSLLPVLSFLRNAKEFKLQILDENKNLLREIATDIFIRKNYASSSTRKIYANWLWDGMLYDGKGNFYPAKEGNYILRAMAKVDYMDAKWQELLIPFKIDNTYPALSVKAKKIDGNLFEFDFTGSQDNVGIYQYVVFRNEYDQNPVFVEGSQSKVQLELPGIKNDCLVFAIDFAGNVTGSLVKIDNDVIRFTEVPNFVSNNPSPTVKFEVNEMISNLVDHFEVEVIDNLIGQAIVEKKSIETSTEYTVELQDGNYTLKVYAYDATGKVIGQNETSFVIDTTKPVVTITNAEGNVVVNDTREYYDLEFKVKELTPYKVYVNGQLFDDNYTGYELRENVHVYSVKLNEGDNRVEIKVVDELGNVETKEVVITKVIERPTIIVNQVNGGYPVSGKTVLITGKVIYKQGEKVAVLINDEVATVDDEGNFAKEITLSNYGVNQVEIFAKVKNVNTVEYINVNASPINCERYVLSNASNLELKANILDKEQITKIETFMDGRKLEEYDVMSMEDNALNISLKDLFKGLNRLDIIITMKNGVVADYIDILVDKDAPSVTVFDEFGNALKNVPLYNTNTVKIMGFVAEEVKYLKINGEKVELKDESFEKILTLNEGLNKIAFTLEDLAGNKNEYAYRVYCDTQKPIIEMISSTKDKVLVDDTLELKFKAIDNVYGYRVYVNGNQVDTVESEVGDGAAKEHTINVNAIDGEGKVIISVVDYAGNVAVKEITTYKNIQKPVILEDGYFDRALAEDVVVAVVYPKENTFELQNIKYGELQLEKDKDYVVDNGQIILKKEFLKQMTKGENEFKLIFNNDYELSYKVVVVDARSNNTNLSSISINGKALEGFNPEKFEYVYEVNPFKTYTVAAQAADEKAKVEITQAVSIEGEAIIKVIAEDETEAVYKIKFIIPIQLTVEDKEFKAGEDAKVIVKAKNNGVNIKTVTLIVGVYDKNGKLVHLVFGNYNVKPDETIDMGANLSTKAEYKDYTLKVFVWDNENDMNPLSKVLEYKIK</sequence>
<evidence type="ECO:0000256" key="14">
    <source>
        <dbReference type="RuleBase" id="RU003355"/>
    </source>
</evidence>
<evidence type="ECO:0000256" key="7">
    <source>
        <dbReference type="ARBA" id="ARBA00022801"/>
    </source>
</evidence>
<dbReference type="SUPFAM" id="SSF52743">
    <property type="entry name" value="Subtilisin-like"/>
    <property type="match status" value="1"/>
</dbReference>
<dbReference type="InterPro" id="IPR010435">
    <property type="entry name" value="C5a/SBT2-like_Fn3"/>
</dbReference>
<evidence type="ECO:0000256" key="4">
    <source>
        <dbReference type="ARBA" id="ARBA00022670"/>
    </source>
</evidence>
<dbReference type="Pfam" id="PF02225">
    <property type="entry name" value="PA"/>
    <property type="match status" value="1"/>
</dbReference>
<dbReference type="InterPro" id="IPR005102">
    <property type="entry name" value="Carbo-bd_X2"/>
</dbReference>
<feature type="signal peptide" evidence="15">
    <location>
        <begin position="1"/>
        <end position="26"/>
    </location>
</feature>
<dbReference type="PRINTS" id="PR00723">
    <property type="entry name" value="SUBTILISIN"/>
</dbReference>
<organism evidence="21 22">
    <name type="scientific">Caloramator australicus RC3</name>
    <dbReference type="NCBI Taxonomy" id="857293"/>
    <lineage>
        <taxon>Bacteria</taxon>
        <taxon>Bacillati</taxon>
        <taxon>Bacillota</taxon>
        <taxon>Clostridia</taxon>
        <taxon>Eubacteriales</taxon>
        <taxon>Clostridiaceae</taxon>
        <taxon>Caloramator</taxon>
    </lineage>
</organism>
<dbReference type="Gene3D" id="3.50.30.30">
    <property type="match status" value="1"/>
</dbReference>
<dbReference type="OrthoDB" id="9762689at2"/>
<keyword evidence="8 13" id="KW-0720">Serine protease</keyword>
<feature type="domain" description="Peptidase S8/S53" evidence="16">
    <location>
        <begin position="189"/>
        <end position="642"/>
    </location>
</feature>
<keyword evidence="11" id="KW-0624">Polysaccharide degradation</keyword>
<feature type="domain" description="PA" evidence="17">
    <location>
        <begin position="426"/>
        <end position="509"/>
    </location>
</feature>
<dbReference type="InterPro" id="IPR003137">
    <property type="entry name" value="PA_domain"/>
</dbReference>
<dbReference type="InterPro" id="IPR022398">
    <property type="entry name" value="Peptidase_S8_His-AS"/>
</dbReference>
<evidence type="ECO:0000256" key="11">
    <source>
        <dbReference type="ARBA" id="ARBA00023326"/>
    </source>
</evidence>
<keyword evidence="3" id="KW-0964">Secreted</keyword>
<dbReference type="EC" id="3.4.21.96" evidence="21"/>
<keyword evidence="6" id="KW-0677">Repeat</keyword>
<keyword evidence="22" id="KW-1185">Reference proteome</keyword>
<dbReference type="SUPFAM" id="SSF52025">
    <property type="entry name" value="PA domain"/>
    <property type="match status" value="1"/>
</dbReference>